<feature type="compositionally biased region" description="Polar residues" evidence="1">
    <location>
        <begin position="14"/>
        <end position="35"/>
    </location>
</feature>
<sequence length="523" mass="57067">MTQRKVMPLGKSEVVSNSCPSDSTKAFQKDWSSPLHSKPAQLKIGPLINTSRSGASTRASSWVLVVNATDRPNVIQGPDPDLSPLREGNTVVPSSVHQPLFFPGTDDEEGQIQEDLVTGGAALFEDDGLADNFSNLDDNEPNAPQDELMDLDRDESLSGDEEPSPPPMNIAHRLCQAPRILFVFDKATGDFVEPHPTIFIPRLTASPVPSQDLRRSARSHGSPVSPDTAYLKAVQGSKVDMTKKKKKKDVKGKGHATETKVPHKHARPKDDTSQVKDKPASKKPKLKETVVINRDEPAIATKAVRRRGPGLSRPLPVTLGVSGGGFGEKVLSSAKEVTSSIKSIGVLVVDKDFGEFVEVDKSYWSKAVVSFIGEWYTTPCDHCRRLGTQCRKLLTHSVKCVHCHYSKLPCKVNGVTTLNPVEHYRPKGYDVISTFESTLITIEANNAAISEITQQYLASLSLFVHMDNIHAQASRLCCCLDPVEDEEDEEDYGEDGADTEHEAPDDVAEGISGPSKKKKSKSC</sequence>
<organism evidence="2 3">
    <name type="scientific">Armillaria gallica</name>
    <name type="common">Bulbous honey fungus</name>
    <name type="synonym">Armillaria bulbosa</name>
    <dbReference type="NCBI Taxonomy" id="47427"/>
    <lineage>
        <taxon>Eukaryota</taxon>
        <taxon>Fungi</taxon>
        <taxon>Dikarya</taxon>
        <taxon>Basidiomycota</taxon>
        <taxon>Agaricomycotina</taxon>
        <taxon>Agaricomycetes</taxon>
        <taxon>Agaricomycetidae</taxon>
        <taxon>Agaricales</taxon>
        <taxon>Marasmiineae</taxon>
        <taxon>Physalacriaceae</taxon>
        <taxon>Armillaria</taxon>
    </lineage>
</organism>
<keyword evidence="3" id="KW-1185">Reference proteome</keyword>
<gene>
    <name evidence="2" type="ORF">ARMGADRAFT_1086660</name>
</gene>
<feature type="compositionally biased region" description="Basic and acidic residues" evidence="1">
    <location>
        <begin position="268"/>
        <end position="280"/>
    </location>
</feature>
<dbReference type="Proteomes" id="UP000217790">
    <property type="component" value="Unassembled WGS sequence"/>
</dbReference>
<evidence type="ECO:0000313" key="2">
    <source>
        <dbReference type="EMBL" id="PBK86481.1"/>
    </source>
</evidence>
<feature type="region of interest" description="Disordered" evidence="1">
    <location>
        <begin position="210"/>
        <end position="289"/>
    </location>
</feature>
<evidence type="ECO:0000256" key="1">
    <source>
        <dbReference type="SAM" id="MobiDB-lite"/>
    </source>
</evidence>
<dbReference type="EMBL" id="KZ293684">
    <property type="protein sequence ID" value="PBK86481.1"/>
    <property type="molecule type" value="Genomic_DNA"/>
</dbReference>
<proteinExistence type="predicted"/>
<feature type="region of interest" description="Disordered" evidence="1">
    <location>
        <begin position="128"/>
        <end position="147"/>
    </location>
</feature>
<dbReference type="AlphaFoldDB" id="A0A2H3CTW5"/>
<accession>A0A2H3CTW5</accession>
<evidence type="ECO:0000313" key="3">
    <source>
        <dbReference type="Proteomes" id="UP000217790"/>
    </source>
</evidence>
<reference evidence="3" key="1">
    <citation type="journal article" date="2017" name="Nat. Ecol. Evol.">
        <title>Genome expansion and lineage-specific genetic innovations in the forest pathogenic fungi Armillaria.</title>
        <authorList>
            <person name="Sipos G."/>
            <person name="Prasanna A.N."/>
            <person name="Walter M.C."/>
            <person name="O'Connor E."/>
            <person name="Balint B."/>
            <person name="Krizsan K."/>
            <person name="Kiss B."/>
            <person name="Hess J."/>
            <person name="Varga T."/>
            <person name="Slot J."/>
            <person name="Riley R."/>
            <person name="Boka B."/>
            <person name="Rigling D."/>
            <person name="Barry K."/>
            <person name="Lee J."/>
            <person name="Mihaltcheva S."/>
            <person name="LaButti K."/>
            <person name="Lipzen A."/>
            <person name="Waldron R."/>
            <person name="Moloney N.M."/>
            <person name="Sperisen C."/>
            <person name="Kredics L."/>
            <person name="Vagvoelgyi C."/>
            <person name="Patrignani A."/>
            <person name="Fitzpatrick D."/>
            <person name="Nagy I."/>
            <person name="Doyle S."/>
            <person name="Anderson J.B."/>
            <person name="Grigoriev I.V."/>
            <person name="Gueldener U."/>
            <person name="Muensterkoetter M."/>
            <person name="Nagy L.G."/>
        </authorList>
    </citation>
    <scope>NUCLEOTIDE SEQUENCE [LARGE SCALE GENOMIC DNA]</scope>
    <source>
        <strain evidence="3">Ar21-2</strain>
    </source>
</reference>
<feature type="compositionally biased region" description="Basic and acidic residues" evidence="1">
    <location>
        <begin position="251"/>
        <end position="261"/>
    </location>
</feature>
<protein>
    <submittedName>
        <fullName evidence="2">Uncharacterized protein</fullName>
    </submittedName>
</protein>
<dbReference type="InParanoid" id="A0A2H3CTW5"/>
<dbReference type="STRING" id="47427.A0A2H3CTW5"/>
<feature type="compositionally biased region" description="Acidic residues" evidence="1">
    <location>
        <begin position="486"/>
        <end position="497"/>
    </location>
</feature>
<feature type="region of interest" description="Disordered" evidence="1">
    <location>
        <begin position="486"/>
        <end position="523"/>
    </location>
</feature>
<feature type="region of interest" description="Disordered" evidence="1">
    <location>
        <begin position="1"/>
        <end position="35"/>
    </location>
</feature>
<name>A0A2H3CTW5_ARMGA</name>